<proteinExistence type="predicted"/>
<accession>A0A0A8YHV0</accession>
<protein>
    <submittedName>
        <fullName evidence="1">Uncharacterized protein</fullName>
    </submittedName>
</protein>
<sequence length="35" mass="4101">MGHLFTKYKQHVKVVQNNRRGAVHISNKARLKHGF</sequence>
<reference evidence="1" key="1">
    <citation type="submission" date="2014-09" db="EMBL/GenBank/DDBJ databases">
        <authorList>
            <person name="Magalhaes I.L.F."/>
            <person name="Oliveira U."/>
            <person name="Santos F.R."/>
            <person name="Vidigal T.H.D.A."/>
            <person name="Brescovit A.D."/>
            <person name="Santos A.J."/>
        </authorList>
    </citation>
    <scope>NUCLEOTIDE SEQUENCE</scope>
    <source>
        <tissue evidence="1">Shoot tissue taken approximately 20 cm above the soil surface</tissue>
    </source>
</reference>
<organism evidence="1">
    <name type="scientific">Arundo donax</name>
    <name type="common">Giant reed</name>
    <name type="synonym">Donax arundinaceus</name>
    <dbReference type="NCBI Taxonomy" id="35708"/>
    <lineage>
        <taxon>Eukaryota</taxon>
        <taxon>Viridiplantae</taxon>
        <taxon>Streptophyta</taxon>
        <taxon>Embryophyta</taxon>
        <taxon>Tracheophyta</taxon>
        <taxon>Spermatophyta</taxon>
        <taxon>Magnoliopsida</taxon>
        <taxon>Liliopsida</taxon>
        <taxon>Poales</taxon>
        <taxon>Poaceae</taxon>
        <taxon>PACMAD clade</taxon>
        <taxon>Arundinoideae</taxon>
        <taxon>Arundineae</taxon>
        <taxon>Arundo</taxon>
    </lineage>
</organism>
<name>A0A0A8YHV0_ARUDO</name>
<dbReference type="EMBL" id="GBRH01272319">
    <property type="protein sequence ID" value="JAD25576.1"/>
    <property type="molecule type" value="Transcribed_RNA"/>
</dbReference>
<reference evidence="1" key="2">
    <citation type="journal article" date="2015" name="Data Brief">
        <title>Shoot transcriptome of the giant reed, Arundo donax.</title>
        <authorList>
            <person name="Barrero R.A."/>
            <person name="Guerrero F.D."/>
            <person name="Moolhuijzen P."/>
            <person name="Goolsby J.A."/>
            <person name="Tidwell J."/>
            <person name="Bellgard S.E."/>
            <person name="Bellgard M.I."/>
        </authorList>
    </citation>
    <scope>NUCLEOTIDE SEQUENCE</scope>
    <source>
        <tissue evidence="1">Shoot tissue taken approximately 20 cm above the soil surface</tissue>
    </source>
</reference>
<dbReference type="AlphaFoldDB" id="A0A0A8YHV0"/>
<evidence type="ECO:0000313" key="1">
    <source>
        <dbReference type="EMBL" id="JAD25576.1"/>
    </source>
</evidence>